<proteinExistence type="inferred from homology"/>
<gene>
    <name evidence="3" type="primary">cusC</name>
    <name evidence="3" type="ORF">Poly21_48670</name>
</gene>
<keyword evidence="4" id="KW-1185">Reference proteome</keyword>
<evidence type="ECO:0000256" key="1">
    <source>
        <dbReference type="ARBA" id="ARBA00007613"/>
    </source>
</evidence>
<comment type="subcellular location">
    <subcellularLocation>
        <location evidence="2">Cell membrane</location>
        <topology evidence="2">Lipid-anchor</topology>
    </subcellularLocation>
</comment>
<dbReference type="Proteomes" id="UP000319908">
    <property type="component" value="Unassembled WGS sequence"/>
</dbReference>
<dbReference type="InterPro" id="IPR003423">
    <property type="entry name" value="OMP_efflux"/>
</dbReference>
<comment type="caution">
    <text evidence="3">The sequence shown here is derived from an EMBL/GenBank/DDBJ whole genome shotgun (WGS) entry which is preliminary data.</text>
</comment>
<dbReference type="NCBIfam" id="TIGR01845">
    <property type="entry name" value="outer_NodT"/>
    <property type="match status" value="1"/>
</dbReference>
<dbReference type="EMBL" id="SJPU01000003">
    <property type="protein sequence ID" value="TWU10961.1"/>
    <property type="molecule type" value="Genomic_DNA"/>
</dbReference>
<organism evidence="3 4">
    <name type="scientific">Allorhodopirellula heiligendammensis</name>
    <dbReference type="NCBI Taxonomy" id="2714739"/>
    <lineage>
        <taxon>Bacteria</taxon>
        <taxon>Pseudomonadati</taxon>
        <taxon>Planctomycetota</taxon>
        <taxon>Planctomycetia</taxon>
        <taxon>Pirellulales</taxon>
        <taxon>Pirellulaceae</taxon>
        <taxon>Allorhodopirellula</taxon>
    </lineage>
</organism>
<keyword evidence="2" id="KW-0449">Lipoprotein</keyword>
<evidence type="ECO:0000313" key="4">
    <source>
        <dbReference type="Proteomes" id="UP000319908"/>
    </source>
</evidence>
<protein>
    <submittedName>
        <fullName evidence="3">Cation efflux system protein CusC</fullName>
    </submittedName>
</protein>
<dbReference type="PANTHER" id="PTHR30203:SF30">
    <property type="entry name" value="OUTER MEMBRANE PROTEIN-RELATED"/>
    <property type="match status" value="1"/>
</dbReference>
<accession>A0A5C6BHG2</accession>
<keyword evidence="2" id="KW-1134">Transmembrane beta strand</keyword>
<dbReference type="AlphaFoldDB" id="A0A5C6BHG2"/>
<keyword evidence="2" id="KW-0564">Palmitate</keyword>
<dbReference type="Gene3D" id="1.20.1600.10">
    <property type="entry name" value="Outer membrane efflux proteins (OEP)"/>
    <property type="match status" value="1"/>
</dbReference>
<sequence>MNPFMKFTFAKHKRIAITAAIASSSLVVLPSCNIPCLRGPQPQAMLPQAYPAGNNGVVSEQDDDGEIQDVPINPADQTLQPVSMTSKSDALSASDASVDGSVTFASFLKNSGELDIKDDGTAAELSTDAMPDVPDDSYLSTRKSEMVSVDIAEPISPIDGIINLNTASSGGATGSDVTAAVVAIDNASELNPDAYDETVYPNTVPLDVDGTTPELEFDSVSMDFGPAIPQNSALFGWHDFFGDPNLSALIAQAMTGNQELKILAENIQIANNRVLARSGAYRPFLSFGAGAGVEKPSLFTPLGAAEEQLQPLPGVNFPDPLPNFLMAANLSWQIDIWNQLHNAQYAACLRYLGTRDGWNYVVTRMVSEVAENYYELMALDNQMETLDATIALQEKSLETSKSMMAQARGNQLAVQRFQAEVRKNQSKKLIIQQQIVEAENRINFLLGRYPQPVQRSSVKYIDLNLQALNVGVPSDLLRNRSDIRQAERELRAAGLDIKVARANFYPALTLTGGVGFEAFNPRYMFWTPEALIYNLAGGLVAPLVNKRAIQAEYKTANARQLQAVYEYQRTILQAFTEVTNSMTKVENYRKSIEDKKLQLEALIASIDSATALFQNARGEYLDVLLAQRDMNEAKMVLIETKQQQLTAAVDAYQALGGGGVLAGYQ</sequence>
<evidence type="ECO:0000313" key="3">
    <source>
        <dbReference type="EMBL" id="TWU10961.1"/>
    </source>
</evidence>
<keyword evidence="2" id="KW-0812">Transmembrane</keyword>
<reference evidence="3 4" key="1">
    <citation type="journal article" date="2020" name="Antonie Van Leeuwenhoek">
        <title>Rhodopirellula heiligendammensis sp. nov., Rhodopirellula pilleata sp. nov., and Rhodopirellula solitaria sp. nov. isolated from natural or artificial marine surfaces in Northern Germany and California, USA, and emended description of the genus Rhodopirellula.</title>
        <authorList>
            <person name="Kallscheuer N."/>
            <person name="Wiegand S."/>
            <person name="Jogler M."/>
            <person name="Boedeker C."/>
            <person name="Peeters S.H."/>
            <person name="Rast P."/>
            <person name="Heuer A."/>
            <person name="Jetten M.S.M."/>
            <person name="Rohde M."/>
            <person name="Jogler C."/>
        </authorList>
    </citation>
    <scope>NUCLEOTIDE SEQUENCE [LARGE SCALE GENOMIC DNA]</scope>
    <source>
        <strain evidence="3 4">Poly21</strain>
    </source>
</reference>
<dbReference type="InterPro" id="IPR010131">
    <property type="entry name" value="MdtP/NodT-like"/>
</dbReference>
<dbReference type="Gene3D" id="2.20.200.10">
    <property type="entry name" value="Outer membrane efflux proteins (OEP)"/>
    <property type="match status" value="1"/>
</dbReference>
<dbReference type="GO" id="GO:0015562">
    <property type="term" value="F:efflux transmembrane transporter activity"/>
    <property type="evidence" value="ECO:0007669"/>
    <property type="project" value="InterPro"/>
</dbReference>
<name>A0A5C6BHG2_9BACT</name>
<dbReference type="GO" id="GO:0005886">
    <property type="term" value="C:plasma membrane"/>
    <property type="evidence" value="ECO:0007669"/>
    <property type="project" value="UniProtKB-SubCell"/>
</dbReference>
<keyword evidence="2" id="KW-0472">Membrane</keyword>
<dbReference type="Pfam" id="PF02321">
    <property type="entry name" value="OEP"/>
    <property type="match status" value="2"/>
</dbReference>
<dbReference type="PANTHER" id="PTHR30203">
    <property type="entry name" value="OUTER MEMBRANE CATION EFFLUX PROTEIN"/>
    <property type="match status" value="1"/>
</dbReference>
<dbReference type="SUPFAM" id="SSF56954">
    <property type="entry name" value="Outer membrane efflux proteins (OEP)"/>
    <property type="match status" value="1"/>
</dbReference>
<evidence type="ECO:0000256" key="2">
    <source>
        <dbReference type="RuleBase" id="RU362097"/>
    </source>
</evidence>
<comment type="similarity">
    <text evidence="1 2">Belongs to the outer membrane factor (OMF) (TC 1.B.17) family.</text>
</comment>